<dbReference type="OrthoDB" id="4704201at2759"/>
<dbReference type="RefSeq" id="XP_023628908.1">
    <property type="nucleotide sequence ID" value="XM_023773140.1"/>
</dbReference>
<evidence type="ECO:0000313" key="3">
    <source>
        <dbReference type="Proteomes" id="UP000225277"/>
    </source>
</evidence>
<evidence type="ECO:0000256" key="1">
    <source>
        <dbReference type="SAM" id="SignalP"/>
    </source>
</evidence>
<protein>
    <submittedName>
        <fullName evidence="2">Uncharacterized protein</fullName>
    </submittedName>
</protein>
<sequence>MRTSISISALLGLASLVVALPKDGLNYELYTNSLGYTASRFKPGMEPGSDDYARRFGAGANNITLDLTSGDGQLTKRAENRNTDPFMGRKQIAYGCDTDIPGTVFDKLHTLCQDTHCDEGIEETIETSYPTYGRKESATITIKAAGNYPSGMKHAFIWAVQAMAMPEAVEWKWIETNVDALGHTPARAAGCDVSYSSNFFSVVMRGDDGSQMGEMNVEVDFKVDGEDALCDLVFPLGEAIAGAIHGIAGGIFGVVSTLACS</sequence>
<reference evidence="2 3" key="1">
    <citation type="submission" date="2016-03" db="EMBL/GenBank/DDBJ databases">
        <authorList>
            <person name="Ploux O."/>
        </authorList>
    </citation>
    <scope>NUCLEOTIDE SEQUENCE [LARGE SCALE GENOMIC DNA]</scope>
    <source>
        <strain evidence="2 3">URUG2</strain>
    </source>
</reference>
<name>A0A2D3VIY9_9PEZI</name>
<dbReference type="GeneID" id="35602995"/>
<accession>A0A2D3VIY9</accession>
<keyword evidence="3" id="KW-1185">Reference proteome</keyword>
<proteinExistence type="predicted"/>
<dbReference type="Proteomes" id="UP000225277">
    <property type="component" value="Unassembled WGS sequence"/>
</dbReference>
<organism evidence="2 3">
    <name type="scientific">Ramularia collo-cygni</name>
    <dbReference type="NCBI Taxonomy" id="112498"/>
    <lineage>
        <taxon>Eukaryota</taxon>
        <taxon>Fungi</taxon>
        <taxon>Dikarya</taxon>
        <taxon>Ascomycota</taxon>
        <taxon>Pezizomycotina</taxon>
        <taxon>Dothideomycetes</taxon>
        <taxon>Dothideomycetidae</taxon>
        <taxon>Mycosphaerellales</taxon>
        <taxon>Mycosphaerellaceae</taxon>
        <taxon>Ramularia</taxon>
    </lineage>
</organism>
<keyword evidence="1" id="KW-0732">Signal</keyword>
<evidence type="ECO:0000313" key="2">
    <source>
        <dbReference type="EMBL" id="CZT22019.1"/>
    </source>
</evidence>
<feature type="chain" id="PRO_5013797068" evidence="1">
    <location>
        <begin position="20"/>
        <end position="261"/>
    </location>
</feature>
<dbReference type="AlphaFoldDB" id="A0A2D3VIY9"/>
<gene>
    <name evidence="2" type="ORF">RCC_07888</name>
</gene>
<dbReference type="EMBL" id="FJUY01000012">
    <property type="protein sequence ID" value="CZT22019.1"/>
    <property type="molecule type" value="Genomic_DNA"/>
</dbReference>
<feature type="signal peptide" evidence="1">
    <location>
        <begin position="1"/>
        <end position="19"/>
    </location>
</feature>